<feature type="transmembrane region" description="Helical" evidence="1">
    <location>
        <begin position="102"/>
        <end position="124"/>
    </location>
</feature>
<organism evidence="2 3">
    <name type="scientific">Candidatus Blackburnbacteria bacterium RIFCSPHIGHO2_12_FULL_41_13b</name>
    <dbReference type="NCBI Taxonomy" id="1797517"/>
    <lineage>
        <taxon>Bacteria</taxon>
        <taxon>Candidatus Blackburniibacteriota</taxon>
    </lineage>
</organism>
<dbReference type="Proteomes" id="UP000178272">
    <property type="component" value="Unassembled WGS sequence"/>
</dbReference>
<sequence>MYNHWLYLTYWLVSAAVLLLASIMPEVKVALGNWRFNSIEASIYSGFWLTFLYWVWWDFAMHRGMNYDNKIISFLVYLVVNSAAVWIVSVFHYIFGFQLLDYSWALAIGFVLTIAQSVVWRIIVQR</sequence>
<evidence type="ECO:0000256" key="1">
    <source>
        <dbReference type="SAM" id="Phobius"/>
    </source>
</evidence>
<evidence type="ECO:0000313" key="2">
    <source>
        <dbReference type="EMBL" id="OGY12841.1"/>
    </source>
</evidence>
<feature type="transmembrane region" description="Helical" evidence="1">
    <location>
        <begin position="41"/>
        <end position="59"/>
    </location>
</feature>
<proteinExistence type="predicted"/>
<dbReference type="AlphaFoldDB" id="A0A1G1VBY2"/>
<comment type="caution">
    <text evidence="2">The sequence shown here is derived from an EMBL/GenBank/DDBJ whole genome shotgun (WGS) entry which is preliminary data.</text>
</comment>
<gene>
    <name evidence="2" type="ORF">A3F61_04570</name>
</gene>
<protein>
    <submittedName>
        <fullName evidence="2">Uncharacterized protein</fullName>
    </submittedName>
</protein>
<dbReference type="STRING" id="1797517.A3F61_04570"/>
<dbReference type="EMBL" id="MHCA01000005">
    <property type="protein sequence ID" value="OGY12841.1"/>
    <property type="molecule type" value="Genomic_DNA"/>
</dbReference>
<reference evidence="2 3" key="1">
    <citation type="journal article" date="2016" name="Nat. Commun.">
        <title>Thousands of microbial genomes shed light on interconnected biogeochemical processes in an aquifer system.</title>
        <authorList>
            <person name="Anantharaman K."/>
            <person name="Brown C.T."/>
            <person name="Hug L.A."/>
            <person name="Sharon I."/>
            <person name="Castelle C.J."/>
            <person name="Probst A.J."/>
            <person name="Thomas B.C."/>
            <person name="Singh A."/>
            <person name="Wilkins M.J."/>
            <person name="Karaoz U."/>
            <person name="Brodie E.L."/>
            <person name="Williams K.H."/>
            <person name="Hubbard S.S."/>
            <person name="Banfield J.F."/>
        </authorList>
    </citation>
    <scope>NUCLEOTIDE SEQUENCE [LARGE SCALE GENOMIC DNA]</scope>
</reference>
<keyword evidence="1" id="KW-0812">Transmembrane</keyword>
<keyword evidence="1" id="KW-0472">Membrane</keyword>
<feature type="transmembrane region" description="Helical" evidence="1">
    <location>
        <begin position="71"/>
        <end position="96"/>
    </location>
</feature>
<accession>A0A1G1VBY2</accession>
<keyword evidence="1" id="KW-1133">Transmembrane helix</keyword>
<evidence type="ECO:0000313" key="3">
    <source>
        <dbReference type="Proteomes" id="UP000178272"/>
    </source>
</evidence>
<name>A0A1G1VBY2_9BACT</name>